<dbReference type="PROSITE" id="PS50969">
    <property type="entry name" value="FCP1"/>
    <property type="match status" value="1"/>
</dbReference>
<keyword evidence="4" id="KW-1185">Reference proteome</keyword>
<organism evidence="3 4">
    <name type="scientific">Riccia sorocarpa</name>
    <dbReference type="NCBI Taxonomy" id="122646"/>
    <lineage>
        <taxon>Eukaryota</taxon>
        <taxon>Viridiplantae</taxon>
        <taxon>Streptophyta</taxon>
        <taxon>Embryophyta</taxon>
        <taxon>Marchantiophyta</taxon>
        <taxon>Marchantiopsida</taxon>
        <taxon>Marchantiidae</taxon>
        <taxon>Marchantiales</taxon>
        <taxon>Ricciaceae</taxon>
        <taxon>Riccia</taxon>
    </lineage>
</organism>
<gene>
    <name evidence="3" type="ORF">R1sor_023652</name>
</gene>
<feature type="compositionally biased region" description="Basic and acidic residues" evidence="1">
    <location>
        <begin position="916"/>
        <end position="926"/>
    </location>
</feature>
<dbReference type="SMART" id="SM00577">
    <property type="entry name" value="CPDc"/>
    <property type="match status" value="1"/>
</dbReference>
<feature type="region of interest" description="Disordered" evidence="1">
    <location>
        <begin position="1"/>
        <end position="50"/>
    </location>
</feature>
<dbReference type="Gene3D" id="3.40.50.1000">
    <property type="entry name" value="HAD superfamily/HAD-like"/>
    <property type="match status" value="1"/>
</dbReference>
<evidence type="ECO:0000259" key="2">
    <source>
        <dbReference type="PROSITE" id="PS50969"/>
    </source>
</evidence>
<dbReference type="InterPro" id="IPR023214">
    <property type="entry name" value="HAD_sf"/>
</dbReference>
<evidence type="ECO:0000313" key="4">
    <source>
        <dbReference type="Proteomes" id="UP001633002"/>
    </source>
</evidence>
<feature type="compositionally biased region" description="Basic residues" evidence="1">
    <location>
        <begin position="582"/>
        <end position="591"/>
    </location>
</feature>
<dbReference type="Proteomes" id="UP001633002">
    <property type="component" value="Unassembled WGS sequence"/>
</dbReference>
<dbReference type="SUPFAM" id="SSF56784">
    <property type="entry name" value="HAD-like"/>
    <property type="match status" value="1"/>
</dbReference>
<dbReference type="EMBL" id="JBJQOH010000007">
    <property type="protein sequence ID" value="KAL3680696.1"/>
    <property type="molecule type" value="Genomic_DNA"/>
</dbReference>
<feature type="compositionally biased region" description="Basic and acidic residues" evidence="1">
    <location>
        <begin position="1070"/>
        <end position="1093"/>
    </location>
</feature>
<feature type="region of interest" description="Disordered" evidence="1">
    <location>
        <begin position="888"/>
        <end position="930"/>
    </location>
</feature>
<feature type="region of interest" description="Disordered" evidence="1">
    <location>
        <begin position="138"/>
        <end position="176"/>
    </location>
</feature>
<accession>A0ABD3GSA2</accession>
<feature type="compositionally biased region" description="Acidic residues" evidence="1">
    <location>
        <begin position="567"/>
        <end position="579"/>
    </location>
</feature>
<dbReference type="InterPro" id="IPR050365">
    <property type="entry name" value="TIM50"/>
</dbReference>
<name>A0ABD3GSA2_9MARC</name>
<reference evidence="3 4" key="1">
    <citation type="submission" date="2024-09" db="EMBL/GenBank/DDBJ databases">
        <title>Chromosome-scale assembly of Riccia sorocarpa.</title>
        <authorList>
            <person name="Paukszto L."/>
        </authorList>
    </citation>
    <scope>NUCLEOTIDE SEQUENCE [LARGE SCALE GENOMIC DNA]</scope>
    <source>
        <strain evidence="3">LP-2024</strain>
        <tissue evidence="3">Aerial parts of the thallus</tissue>
    </source>
</reference>
<feature type="region of interest" description="Disordered" evidence="1">
    <location>
        <begin position="1120"/>
        <end position="1143"/>
    </location>
</feature>
<dbReference type="PANTHER" id="PTHR12210">
    <property type="entry name" value="DULLARD PROTEIN PHOSPHATASE"/>
    <property type="match status" value="1"/>
</dbReference>
<dbReference type="Pfam" id="PF03031">
    <property type="entry name" value="NIF"/>
    <property type="match status" value="1"/>
</dbReference>
<feature type="region of interest" description="Disordered" evidence="1">
    <location>
        <begin position="1070"/>
        <end position="1095"/>
    </location>
</feature>
<feature type="domain" description="FCP1 homology" evidence="2">
    <location>
        <begin position="1178"/>
        <end position="1352"/>
    </location>
</feature>
<feature type="region of interest" description="Disordered" evidence="1">
    <location>
        <begin position="564"/>
        <end position="593"/>
    </location>
</feature>
<feature type="region of interest" description="Disordered" evidence="1">
    <location>
        <begin position="1024"/>
        <end position="1056"/>
    </location>
</feature>
<proteinExistence type="predicted"/>
<sequence>MSEVIHYQDPEDVESQEESEHGQSHEESERESASRSLGKHEGVDEELDDVTAMKRSFNTKFQGESAKTLGFWMNKDSSWTSKKPLIHRFWNARSTMYREGKSASFTLPSCIGVSRKEQVSVEKIFSDLISFEENLPKKGKRKMDDSVGTSNPKKPRGGKNLREITQAESSDAMANLSKKDEEKLLKTDFNKFMSMYPFGTSAVFPIAVEKIVEAPSIFVYRSVNDNYVLETFKKMVEKPHITPQIADLLPYSKSKKMTVKLDAYAADKKIKMSEPEKVVKALSNDSDIVFLAISGQHSSRAQQLILQERRLPEKIRNQNRFRKSRILDGQFESYKYHDISFQDNKNNEEAVFVPSFVECLRQARKQWMELRRPRSVQGSNAKNPIFEHFKSIVTQTMGRKSHKEVIPLVCCSDQTFAAFEKFVVSWKLGKIPDVHGALGRPTNEKDVKVDRDFSQLSVNRFRPVNGLLDKELRLVWTELEKGSVCITKPAKLQGPDDIVTLKDFCKAIKGKRALGTRIVKYWETRYQEEFDLWDDLARSYNFPEKWLDGMLKFIPDKPDKETAVEETAVEDVSSSDEEEGSKKKKKPKKKSGFVEPLPSQVVTSLHRIYCAKHGEELPERLEPFAVLHLHKDISQYQLTLDEKLTCKLVFLDLTHPDLIPWEKQQFSSFLSIVRELTVATEFVIVSVMEFGQQLVNFSSTLNDMKDARALLECGAYEGDRSKREVEFSYPCWQLVYAFVSLGPQDYKPVLVENPKLRPFSVEFEPKHADVERQVKEGDQPTNIKMKAPRWEFVGMEALNDRGLVHPLSKRAAFCSRLLANFSAEENTVLDFFSGGVFTREALLMARDVIYFANSEPEAEFVAKYSKELVRHSERVQKWFARYKAAKKPASSSQPGGASQLASTSQAALTSQRSSPSHHDEQSKEDELAVAEDEEPFVLDDILKANAVERLGNRATIEFITEGYAEEIKSVTEAISEEFKDKQVDGGTGLDPNLLSEVDGGVGLVPTVPSAVGGGTDLVPVVPSEVGGGSDLAPTPPSEVEEKTDEVPTLPDDFIPRGEYDSIKERSAAEVMKGTETEEHHGVPAEHTDEHLEPSEQSNAPTLLAQTSDGIDIDQVVDEEITESGTMDTKEADDQRSSDQRQDDQVVRFESGLLAPIETPISWVPDLNQVPNPLVKASDLLPRKLLILDVEGLLLYAEGFMDRSSKTAAGDVVGTKKVIRRYGVQEFITRCLELFDIALWTCSDRNLLYDYTHYLFSGEQWDKFLFRWDQGKALDTKERWTRNNREIRLILKPLKTVWERFPDFNARNTLLVDVHPYRASANPEDTGIFPKPFTGSYSDKYLTTVLLPYLEGLSQAFDIREYVREHVLQGSQRPLHFRSTSRGLPGLLHKFSLQAVETFVPPLLTKKLKLTDSEKNILSRLPNIEDLEDHDCVAWARLLGLSWNQNLQDDLTTIGLVDENPARHSRTKASVKYARDFLLEVKRLHFA</sequence>
<dbReference type="InterPro" id="IPR004274">
    <property type="entry name" value="FCP1_dom"/>
</dbReference>
<feature type="compositionally biased region" description="Low complexity" evidence="1">
    <location>
        <begin position="897"/>
        <end position="914"/>
    </location>
</feature>
<feature type="compositionally biased region" description="Basic and acidic residues" evidence="1">
    <location>
        <begin position="1127"/>
        <end position="1143"/>
    </location>
</feature>
<dbReference type="InterPro" id="IPR036412">
    <property type="entry name" value="HAD-like_sf"/>
</dbReference>
<feature type="compositionally biased region" description="Basic and acidic residues" evidence="1">
    <location>
        <begin position="18"/>
        <end position="42"/>
    </location>
</feature>
<evidence type="ECO:0000256" key="1">
    <source>
        <dbReference type="SAM" id="MobiDB-lite"/>
    </source>
</evidence>
<comment type="caution">
    <text evidence="3">The sequence shown here is derived from an EMBL/GenBank/DDBJ whole genome shotgun (WGS) entry which is preliminary data.</text>
</comment>
<protein>
    <recommendedName>
        <fullName evidence="2">FCP1 homology domain-containing protein</fullName>
    </recommendedName>
</protein>
<evidence type="ECO:0000313" key="3">
    <source>
        <dbReference type="EMBL" id="KAL3680696.1"/>
    </source>
</evidence>